<comment type="caution">
    <text evidence="4">The sequence shown here is derived from an EMBL/GenBank/DDBJ whole genome shotgun (WGS) entry which is preliminary data.</text>
</comment>
<comment type="similarity">
    <text evidence="1">Belongs to the UPF0749 family.</text>
</comment>
<keyword evidence="2" id="KW-0175">Coiled coil</keyword>
<proteinExistence type="inferred from homology"/>
<accession>A0ABV6RCS1</accession>
<dbReference type="PANTHER" id="PTHR37313">
    <property type="entry name" value="UPF0749 PROTEIN RV1825"/>
    <property type="match status" value="1"/>
</dbReference>
<evidence type="ECO:0000313" key="5">
    <source>
        <dbReference type="Proteomes" id="UP001589793"/>
    </source>
</evidence>
<sequence>MAQSTPEGRGPGEHSSPHGETDYSPASLLRALTSNPLDVEQLRGSDIPHDEAAPPDSRPMRAGTLLLAIALGLLVAVAATQLRAAEAAQDGPRSALVERVQERRDRIGELEGRQERTEQEISSRQEQLLEPGDAVGAKRLADAELVAGTTALAGPGVEIVLEDSAPLPAEPGSEEVVVNRVQDRDIQIVVNGLWEAGAEAISVNGQRVTSTTAIRTAGDAVLVDFRPLSPPYTITAIGDPASLRASYTGSEADLLVLELGERYGIGSSWTAREEVGVPSRARTGLEEARPLDAPTPLTNGDDG</sequence>
<dbReference type="RefSeq" id="WP_376981199.1">
    <property type="nucleotide sequence ID" value="NZ_JBHLSV010000015.1"/>
</dbReference>
<reference evidence="4 5" key="1">
    <citation type="submission" date="2024-09" db="EMBL/GenBank/DDBJ databases">
        <authorList>
            <person name="Sun Q."/>
            <person name="Mori K."/>
        </authorList>
    </citation>
    <scope>NUCLEOTIDE SEQUENCE [LARGE SCALE GENOMIC DNA]</scope>
    <source>
        <strain evidence="4 5">CICC 10874</strain>
    </source>
</reference>
<feature type="compositionally biased region" description="Basic and acidic residues" evidence="3">
    <location>
        <begin position="40"/>
        <end position="52"/>
    </location>
</feature>
<name>A0ABV6RCS1_9MICO</name>
<evidence type="ECO:0000256" key="2">
    <source>
        <dbReference type="SAM" id="Coils"/>
    </source>
</evidence>
<dbReference type="PANTHER" id="PTHR37313:SF1">
    <property type="entry name" value="UPF0749 PROTEIN RV1823"/>
    <property type="match status" value="1"/>
</dbReference>
<feature type="coiled-coil region" evidence="2">
    <location>
        <begin position="100"/>
        <end position="127"/>
    </location>
</feature>
<evidence type="ECO:0000313" key="4">
    <source>
        <dbReference type="EMBL" id="MFC0674785.1"/>
    </source>
</evidence>
<evidence type="ECO:0000256" key="1">
    <source>
        <dbReference type="ARBA" id="ARBA00009108"/>
    </source>
</evidence>
<dbReference type="EMBL" id="JBHLSV010000015">
    <property type="protein sequence ID" value="MFC0674785.1"/>
    <property type="molecule type" value="Genomic_DNA"/>
</dbReference>
<protein>
    <submittedName>
        <fullName evidence="4">DUF881 domain-containing protein</fullName>
    </submittedName>
</protein>
<feature type="compositionally biased region" description="Basic and acidic residues" evidence="3">
    <location>
        <begin position="10"/>
        <end position="21"/>
    </location>
</feature>
<gene>
    <name evidence="4" type="ORF">ACFFF6_12525</name>
</gene>
<dbReference type="Pfam" id="PF05949">
    <property type="entry name" value="DUF881"/>
    <property type="match status" value="1"/>
</dbReference>
<feature type="region of interest" description="Disordered" evidence="3">
    <location>
        <begin position="1"/>
        <end position="58"/>
    </location>
</feature>
<organism evidence="4 5">
    <name type="scientific">Brachybacterium hainanense</name>
    <dbReference type="NCBI Taxonomy" id="1541174"/>
    <lineage>
        <taxon>Bacteria</taxon>
        <taxon>Bacillati</taxon>
        <taxon>Actinomycetota</taxon>
        <taxon>Actinomycetes</taxon>
        <taxon>Micrococcales</taxon>
        <taxon>Dermabacteraceae</taxon>
        <taxon>Brachybacterium</taxon>
    </lineage>
</organism>
<dbReference type="InterPro" id="IPR010273">
    <property type="entry name" value="DUF881"/>
</dbReference>
<feature type="region of interest" description="Disordered" evidence="3">
    <location>
        <begin position="277"/>
        <end position="303"/>
    </location>
</feature>
<dbReference type="Proteomes" id="UP001589793">
    <property type="component" value="Unassembled WGS sequence"/>
</dbReference>
<keyword evidence="5" id="KW-1185">Reference proteome</keyword>
<dbReference type="Gene3D" id="3.30.70.1880">
    <property type="entry name" value="Protein of unknown function DUF881"/>
    <property type="match status" value="1"/>
</dbReference>
<evidence type="ECO:0000256" key="3">
    <source>
        <dbReference type="SAM" id="MobiDB-lite"/>
    </source>
</evidence>